<dbReference type="Proteomes" id="UP001396334">
    <property type="component" value="Unassembled WGS sequence"/>
</dbReference>
<evidence type="ECO:0000256" key="1">
    <source>
        <dbReference type="ARBA" id="ARBA00007712"/>
    </source>
</evidence>
<evidence type="ECO:0000313" key="5">
    <source>
        <dbReference type="Proteomes" id="UP001396334"/>
    </source>
</evidence>
<organism evidence="4 5">
    <name type="scientific">Hibiscus sabdariffa</name>
    <name type="common">roselle</name>
    <dbReference type="NCBI Taxonomy" id="183260"/>
    <lineage>
        <taxon>Eukaryota</taxon>
        <taxon>Viridiplantae</taxon>
        <taxon>Streptophyta</taxon>
        <taxon>Embryophyta</taxon>
        <taxon>Tracheophyta</taxon>
        <taxon>Spermatophyta</taxon>
        <taxon>Magnoliopsida</taxon>
        <taxon>eudicotyledons</taxon>
        <taxon>Gunneridae</taxon>
        <taxon>Pentapetalae</taxon>
        <taxon>rosids</taxon>
        <taxon>malvids</taxon>
        <taxon>Malvales</taxon>
        <taxon>Malvaceae</taxon>
        <taxon>Malvoideae</taxon>
        <taxon>Hibiscus</taxon>
    </lineage>
</organism>
<dbReference type="InterPro" id="IPR027417">
    <property type="entry name" value="P-loop_NTPase"/>
</dbReference>
<proteinExistence type="inferred from homology"/>
<comment type="caution">
    <text evidence="4">The sequence shown here is derived from an EMBL/GenBank/DDBJ whole genome shotgun (WGS) entry which is preliminary data.</text>
</comment>
<dbReference type="InterPro" id="IPR039177">
    <property type="entry name" value="SMG9"/>
</dbReference>
<evidence type="ECO:0000313" key="4">
    <source>
        <dbReference type="EMBL" id="KAK9039378.1"/>
    </source>
</evidence>
<comment type="similarity">
    <text evidence="1">Belongs to the SMG9 family.</text>
</comment>
<feature type="region of interest" description="Disordered" evidence="3">
    <location>
        <begin position="1"/>
        <end position="50"/>
    </location>
</feature>
<evidence type="ECO:0008006" key="6">
    <source>
        <dbReference type="Google" id="ProtNLM"/>
    </source>
</evidence>
<dbReference type="PANTHER" id="PTHR14270">
    <property type="entry name" value="NONSENSE-MEDIATED MRNA DECAY FACTOR SMG9"/>
    <property type="match status" value="1"/>
</dbReference>
<evidence type="ECO:0000256" key="2">
    <source>
        <dbReference type="ARBA" id="ARBA00023161"/>
    </source>
</evidence>
<keyword evidence="2" id="KW-0866">Nonsense-mediated mRNA decay</keyword>
<dbReference type="Gene3D" id="3.40.50.300">
    <property type="entry name" value="P-loop containing nucleotide triphosphate hydrolases"/>
    <property type="match status" value="1"/>
</dbReference>
<protein>
    <recommendedName>
        <fullName evidence="6">Protein SMG9-like</fullName>
    </recommendedName>
</protein>
<sequence>MAGSTGGTSSSNPALNPSAPKILLAKPSVGPVPGKFGRGGGEDETASHRTRLPPVGSLNLLSDSWEFHIDRFLPFLTENTDFKVVGIIGPPGVGKSTIMNELYGFDGISPGMLPPFAIQSEETRAMSRHCTVGIEPRVSAERLILLDTQSVFSPSVLSEIMRPDGLSTVSVLSGESLSAELAHEIMNIQLGVLLASICHILIVVSDGVHDNRMWHMMLTVDLLKHGIPDPSSLAPLHSQSSTSGLDKESKDKVHEAEEYIGIPVFVHTKLQDHDLSPPNIVQMKKVLLQYFSSSSFMRLKCGKKPADQPGMSQINGKDKELLDLFIIPYKNKDESPRAQCESYVSSLWKLRDQVLSMNCPSFARNVSERDWLKSSAKIWEMVKSSPIIAEYSRTLLSSENYDSAVIEDINVEHTLISLAKGTLHPLKTSMFNMSILFLL</sequence>
<dbReference type="EMBL" id="JBBPBN010000004">
    <property type="protein sequence ID" value="KAK9039378.1"/>
    <property type="molecule type" value="Genomic_DNA"/>
</dbReference>
<dbReference type="PANTHER" id="PTHR14270:SF0">
    <property type="entry name" value="NONSENSE-MEDIATED MRNA DECAY FACTOR SMG9"/>
    <property type="match status" value="1"/>
</dbReference>
<reference evidence="4 5" key="1">
    <citation type="journal article" date="2024" name="G3 (Bethesda)">
        <title>Genome assembly of Hibiscus sabdariffa L. provides insights into metabolisms of medicinal natural products.</title>
        <authorList>
            <person name="Kim T."/>
        </authorList>
    </citation>
    <scope>NUCLEOTIDE SEQUENCE [LARGE SCALE GENOMIC DNA]</scope>
    <source>
        <strain evidence="4">TK-2024</strain>
        <tissue evidence="4">Old leaves</tissue>
    </source>
</reference>
<evidence type="ECO:0000256" key="3">
    <source>
        <dbReference type="SAM" id="MobiDB-lite"/>
    </source>
</evidence>
<dbReference type="SUPFAM" id="SSF52540">
    <property type="entry name" value="P-loop containing nucleoside triphosphate hydrolases"/>
    <property type="match status" value="1"/>
</dbReference>
<accession>A0ABR2TPI1</accession>
<name>A0ABR2TPI1_9ROSI</name>
<gene>
    <name evidence="4" type="ORF">V6N11_014581</name>
</gene>
<feature type="compositionally biased region" description="Low complexity" evidence="3">
    <location>
        <begin position="9"/>
        <end position="20"/>
    </location>
</feature>
<keyword evidence="5" id="KW-1185">Reference proteome</keyword>